<accession>A0A556U772</accession>
<dbReference type="EMBL" id="VCAZ01000057">
    <property type="protein sequence ID" value="TSN48517.1"/>
    <property type="molecule type" value="Genomic_DNA"/>
</dbReference>
<evidence type="ECO:0000313" key="1">
    <source>
        <dbReference type="EMBL" id="TSN48517.1"/>
    </source>
</evidence>
<sequence>MFLKETKTDELRGYLSGGQRNMVELNEKRFRESEEEQEIPVSLCDKVSLYKGDITILEVDAIVNAGKCCAIALSVSLEFHKVPNLPEPAFVLRY</sequence>
<dbReference type="Proteomes" id="UP000319801">
    <property type="component" value="Unassembled WGS sequence"/>
</dbReference>
<dbReference type="SUPFAM" id="SSF52949">
    <property type="entry name" value="Macro domain-like"/>
    <property type="match status" value="1"/>
</dbReference>
<dbReference type="Gene3D" id="3.40.220.10">
    <property type="entry name" value="Leucine Aminopeptidase, subunit E, domain 1"/>
    <property type="match status" value="1"/>
</dbReference>
<dbReference type="AlphaFoldDB" id="A0A556U772"/>
<gene>
    <name evidence="1" type="ORF">Baya_9032</name>
</gene>
<comment type="caution">
    <text evidence="1">The sequence shown here is derived from an EMBL/GenBank/DDBJ whole genome shotgun (WGS) entry which is preliminary data.</text>
</comment>
<evidence type="ECO:0000313" key="2">
    <source>
        <dbReference type="Proteomes" id="UP000319801"/>
    </source>
</evidence>
<dbReference type="OrthoDB" id="8961114at2759"/>
<name>A0A556U772_BAGYA</name>
<reference evidence="1 2" key="1">
    <citation type="journal article" date="2019" name="Genome Biol. Evol.">
        <title>Whole-Genome Sequencing of the Giant Devil Catfish, Bagarius yarrelli.</title>
        <authorList>
            <person name="Jiang W."/>
            <person name="Lv Y."/>
            <person name="Cheng L."/>
            <person name="Yang K."/>
            <person name="Chao B."/>
            <person name="Wang X."/>
            <person name="Li Y."/>
            <person name="Pan X."/>
            <person name="You X."/>
            <person name="Zhang Y."/>
            <person name="Yang J."/>
            <person name="Li J."/>
            <person name="Zhang X."/>
            <person name="Liu S."/>
            <person name="Sun C."/>
            <person name="Yang J."/>
            <person name="Shi Q."/>
        </authorList>
    </citation>
    <scope>NUCLEOTIDE SEQUENCE [LARGE SCALE GENOMIC DNA]</scope>
    <source>
        <strain evidence="1">JWS20170419001</strain>
        <tissue evidence="1">Muscle</tissue>
    </source>
</reference>
<organism evidence="1 2">
    <name type="scientific">Bagarius yarrelli</name>
    <name type="common">Goonch</name>
    <name type="synonym">Bagrus yarrelli</name>
    <dbReference type="NCBI Taxonomy" id="175774"/>
    <lineage>
        <taxon>Eukaryota</taxon>
        <taxon>Metazoa</taxon>
        <taxon>Chordata</taxon>
        <taxon>Craniata</taxon>
        <taxon>Vertebrata</taxon>
        <taxon>Euteleostomi</taxon>
        <taxon>Actinopterygii</taxon>
        <taxon>Neopterygii</taxon>
        <taxon>Teleostei</taxon>
        <taxon>Ostariophysi</taxon>
        <taxon>Siluriformes</taxon>
        <taxon>Sisoridae</taxon>
        <taxon>Sisorinae</taxon>
        <taxon>Bagarius</taxon>
    </lineage>
</organism>
<proteinExistence type="predicted"/>
<dbReference type="InterPro" id="IPR043472">
    <property type="entry name" value="Macro_dom-like"/>
</dbReference>
<keyword evidence="2" id="KW-1185">Reference proteome</keyword>
<protein>
    <submittedName>
        <fullName evidence="1">O-acetyl-ADP-ribose deacetylase MACROD2</fullName>
    </submittedName>
</protein>